<dbReference type="FunFam" id="3.40.50.720:FF:000084">
    <property type="entry name" value="Short-chain dehydrogenase reductase"/>
    <property type="match status" value="1"/>
</dbReference>
<dbReference type="PRINTS" id="PR00081">
    <property type="entry name" value="GDHRDH"/>
</dbReference>
<gene>
    <name evidence="4" type="ORF">SCL_0073</name>
</gene>
<dbReference type="Gene3D" id="3.40.225.10">
    <property type="entry name" value="Class II aldolase/adducin N-terminal domain"/>
    <property type="match status" value="1"/>
</dbReference>
<evidence type="ECO:0000259" key="3">
    <source>
        <dbReference type="SMART" id="SM01007"/>
    </source>
</evidence>
<keyword evidence="5" id="KW-1185">Reference proteome</keyword>
<dbReference type="SMART" id="SM01007">
    <property type="entry name" value="Aldolase_II"/>
    <property type="match status" value="1"/>
</dbReference>
<dbReference type="InterPro" id="IPR036291">
    <property type="entry name" value="NAD(P)-bd_dom_sf"/>
</dbReference>
<name>A0A1B4XC47_9GAMM</name>
<dbReference type="Pfam" id="PF00596">
    <property type="entry name" value="Aldolase_II"/>
    <property type="match status" value="1"/>
</dbReference>
<keyword evidence="2" id="KW-0560">Oxidoreductase</keyword>
<dbReference type="InterPro" id="IPR002347">
    <property type="entry name" value="SDR_fam"/>
</dbReference>
<dbReference type="OrthoDB" id="9790785at2"/>
<accession>A0A1B4XC47</accession>
<dbReference type="InterPro" id="IPR036409">
    <property type="entry name" value="Aldolase_II/adducin_N_sf"/>
</dbReference>
<proteinExistence type="inferred from homology"/>
<sequence>MNSLWNDAEAAQFPGELGQRVYTSRLLGRDQSLVLHGGGNTSVKITEKNLLGEDETLLYVKGSGRDLEFIEAAGFSPVRIDHLLKLAKLRQLSDPQMVNELRTHMTKASAPTPSVEAILHAILPYQYVDHTHADAVIAITNTADGLARIREIYGDNVVVVPYVMPGFDLARRCAEQFAADVRKNTIGMVLMNHGIFSFGKTAQESYERMIDLVTWAENYLAKHKAWVLPESNEKPEAKPLLRDLAALRHELSLTAGFPVILAAHEDAASLAFARRADVATISQQGPATPDHVIRTKRVPMIGRDVNVYAEVYKKYFNEHAPKAKEPKTMLDPAPRVILDKEFGVVTVGRSAKDAAAAFDIYAHTMEIAQRATLLGGYKALPAKDIFDVEYWDLEQAKLKGGGKPPPFAGEVALVTGAASGIGKACMDSLLARGAVVVGLDINPAITKLYSRPDYLGLMCDVTDETQLAEALEKTARRFGGLDMLVLNAGMFPPGRRIDALTTMEWDKVMRLNLDSNLMLMREAHPLLKLAPNGGRVVVIGSKNVPAPGPGAAAYSASKAALNQLARVAALEWGADNIRINSLHPNAVFDTGIWTEEVLQARAKHYGLTVEQYKKNNVLKTEVTSRDVAELAAEMCGPLFAKTTAAQVPVDGGNERVI</sequence>
<dbReference type="NCBIfam" id="NF006196">
    <property type="entry name" value="PRK08324.2-4"/>
    <property type="match status" value="1"/>
</dbReference>
<dbReference type="AlphaFoldDB" id="A0A1B4XC47"/>
<dbReference type="InParanoid" id="A0A1B4XC47"/>
<dbReference type="RefSeq" id="WP_096359082.1">
    <property type="nucleotide sequence ID" value="NZ_AP014879.1"/>
</dbReference>
<dbReference type="SUPFAM" id="SSF51735">
    <property type="entry name" value="NAD(P)-binding Rossmann-fold domains"/>
    <property type="match status" value="1"/>
</dbReference>
<evidence type="ECO:0000313" key="4">
    <source>
        <dbReference type="EMBL" id="BAV32397.1"/>
    </source>
</evidence>
<dbReference type="EMBL" id="AP014879">
    <property type="protein sequence ID" value="BAV32397.1"/>
    <property type="molecule type" value="Genomic_DNA"/>
</dbReference>
<comment type="similarity">
    <text evidence="1">Belongs to the short-chain dehydrogenases/reductases (SDR) family.</text>
</comment>
<dbReference type="Gene3D" id="3.40.50.720">
    <property type="entry name" value="NAD(P)-binding Rossmann-like Domain"/>
    <property type="match status" value="1"/>
</dbReference>
<evidence type="ECO:0000256" key="1">
    <source>
        <dbReference type="ARBA" id="ARBA00006484"/>
    </source>
</evidence>
<dbReference type="GO" id="GO:0005996">
    <property type="term" value="P:monosaccharide metabolic process"/>
    <property type="evidence" value="ECO:0007669"/>
    <property type="project" value="UniProtKB-ARBA"/>
</dbReference>
<dbReference type="GO" id="GO:0016491">
    <property type="term" value="F:oxidoreductase activity"/>
    <property type="evidence" value="ECO:0007669"/>
    <property type="project" value="UniProtKB-KW"/>
</dbReference>
<dbReference type="InterPro" id="IPR020904">
    <property type="entry name" value="Sc_DH/Rdtase_CS"/>
</dbReference>
<reference evidence="4 5" key="1">
    <citation type="submission" date="2015-05" db="EMBL/GenBank/DDBJ databases">
        <title>Complete genome sequence of a sulfur-oxidizing gammaproteobacterium strain HA5.</title>
        <authorList>
            <person name="Miura A."/>
            <person name="Kojima H."/>
            <person name="Fukui M."/>
        </authorList>
    </citation>
    <scope>NUCLEOTIDE SEQUENCE [LARGE SCALE GENOMIC DNA]</scope>
    <source>
        <strain evidence="4 5">HA5</strain>
    </source>
</reference>
<dbReference type="PRINTS" id="PR00080">
    <property type="entry name" value="SDRFAMILY"/>
</dbReference>
<protein>
    <submittedName>
        <fullName evidence="4">Short-chain dehydrogenase</fullName>
    </submittedName>
</protein>
<dbReference type="PANTHER" id="PTHR24321:SF14">
    <property type="entry name" value="SHORT-CHAIN TYPE DEHYDROGENASE_REDUCTASE BLR2146-RELATED"/>
    <property type="match status" value="1"/>
</dbReference>
<dbReference type="SUPFAM" id="SSF53639">
    <property type="entry name" value="AraD/HMP-PK domain-like"/>
    <property type="match status" value="1"/>
</dbReference>
<dbReference type="PROSITE" id="PS00061">
    <property type="entry name" value="ADH_SHORT"/>
    <property type="match status" value="1"/>
</dbReference>
<organism evidence="4 5">
    <name type="scientific">Sulfuricaulis limicola</name>
    <dbReference type="NCBI Taxonomy" id="1620215"/>
    <lineage>
        <taxon>Bacteria</taxon>
        <taxon>Pseudomonadati</taxon>
        <taxon>Pseudomonadota</taxon>
        <taxon>Gammaproteobacteria</taxon>
        <taxon>Acidiferrobacterales</taxon>
        <taxon>Acidiferrobacteraceae</taxon>
        <taxon>Sulfuricaulis</taxon>
    </lineage>
</organism>
<evidence type="ECO:0000256" key="2">
    <source>
        <dbReference type="ARBA" id="ARBA00023002"/>
    </source>
</evidence>
<dbReference type="InterPro" id="IPR001303">
    <property type="entry name" value="Aldolase_II/adducin_N"/>
</dbReference>
<dbReference type="KEGG" id="slim:SCL_0073"/>
<dbReference type="PANTHER" id="PTHR24321">
    <property type="entry name" value="DEHYDROGENASES, SHORT CHAIN"/>
    <property type="match status" value="1"/>
</dbReference>
<dbReference type="Pfam" id="PF13561">
    <property type="entry name" value="adh_short_C2"/>
    <property type="match status" value="1"/>
</dbReference>
<evidence type="ECO:0000313" key="5">
    <source>
        <dbReference type="Proteomes" id="UP000243180"/>
    </source>
</evidence>
<dbReference type="Proteomes" id="UP000243180">
    <property type="component" value="Chromosome"/>
</dbReference>
<feature type="domain" description="Class II aldolase/adducin N-terminal" evidence="3">
    <location>
        <begin position="19"/>
        <end position="220"/>
    </location>
</feature>